<comment type="caution">
    <text evidence="2">The sequence shown here is derived from an EMBL/GenBank/DDBJ whole genome shotgun (WGS) entry which is preliminary data.</text>
</comment>
<dbReference type="Proteomes" id="UP000327493">
    <property type="component" value="Chromosome 3"/>
</dbReference>
<organism evidence="2 3">
    <name type="scientific">Etheostoma spectabile</name>
    <name type="common">orangethroat darter</name>
    <dbReference type="NCBI Taxonomy" id="54343"/>
    <lineage>
        <taxon>Eukaryota</taxon>
        <taxon>Metazoa</taxon>
        <taxon>Chordata</taxon>
        <taxon>Craniata</taxon>
        <taxon>Vertebrata</taxon>
        <taxon>Euteleostomi</taxon>
        <taxon>Actinopterygii</taxon>
        <taxon>Neopterygii</taxon>
        <taxon>Teleostei</taxon>
        <taxon>Neoteleostei</taxon>
        <taxon>Acanthomorphata</taxon>
        <taxon>Eupercaria</taxon>
        <taxon>Perciformes</taxon>
        <taxon>Percoidei</taxon>
        <taxon>Percidae</taxon>
        <taxon>Etheostomatinae</taxon>
        <taxon>Etheostoma</taxon>
    </lineage>
</organism>
<dbReference type="AlphaFoldDB" id="A0A5J5DKI7"/>
<reference evidence="2 3" key="1">
    <citation type="submission" date="2019-08" db="EMBL/GenBank/DDBJ databases">
        <title>A chromosome-level genome assembly, high-density linkage maps, and genome scans reveal the genomic architecture of hybrid incompatibilities underlying speciation via character displacement in darters (Percidae: Etheostominae).</title>
        <authorList>
            <person name="Moran R.L."/>
            <person name="Catchen J.M."/>
            <person name="Fuller R.C."/>
        </authorList>
    </citation>
    <scope>NUCLEOTIDE SEQUENCE [LARGE SCALE GENOMIC DNA]</scope>
    <source>
        <strain evidence="2">EspeVRDwgs_2016</strain>
        <tissue evidence="2">Muscle</tissue>
    </source>
</reference>
<evidence type="ECO:0000313" key="2">
    <source>
        <dbReference type="EMBL" id="KAA8593884.1"/>
    </source>
</evidence>
<proteinExistence type="predicted"/>
<evidence type="ECO:0000256" key="1">
    <source>
        <dbReference type="SAM" id="MobiDB-lite"/>
    </source>
</evidence>
<feature type="compositionally biased region" description="Polar residues" evidence="1">
    <location>
        <begin position="1"/>
        <end position="12"/>
    </location>
</feature>
<feature type="region of interest" description="Disordered" evidence="1">
    <location>
        <begin position="1"/>
        <end position="26"/>
    </location>
</feature>
<accession>A0A5J5DKI7</accession>
<sequence>MASTVEATVEGQQEQHPDQHLLHSTGTAVKPPMWRGLGSGGELSDKSLRQGECALVFGEAETAAPASKMNLLRPRSRWLQCWRTPDDLHPVLVQAWSWSQLRPCAGVFLMCHL</sequence>
<keyword evidence="3" id="KW-1185">Reference proteome</keyword>
<name>A0A5J5DKI7_9PERO</name>
<evidence type="ECO:0000313" key="3">
    <source>
        <dbReference type="Proteomes" id="UP000327493"/>
    </source>
</evidence>
<dbReference type="EMBL" id="VOFY01000003">
    <property type="protein sequence ID" value="KAA8593884.1"/>
    <property type="molecule type" value="Genomic_DNA"/>
</dbReference>
<protein>
    <submittedName>
        <fullName evidence="2">Uncharacterized protein</fullName>
    </submittedName>
</protein>
<gene>
    <name evidence="2" type="ORF">FQN60_004718</name>
</gene>